<comment type="similarity">
    <text evidence="10">Belongs to the protein kinase superfamily. Ser/Thr protein kinase family. MAP kinase subfamily.</text>
</comment>
<dbReference type="PRINTS" id="PR01771">
    <property type="entry name" value="ERK3ERK4MAPK"/>
</dbReference>
<keyword evidence="10" id="KW-0460">Magnesium</keyword>
<evidence type="ECO:0000256" key="8">
    <source>
        <dbReference type="PROSITE-ProRule" id="PRU10141"/>
    </source>
</evidence>
<evidence type="ECO:0000256" key="7">
    <source>
        <dbReference type="ARBA" id="ARBA00023306"/>
    </source>
</evidence>
<dbReference type="EMBL" id="CT868663">
    <property type="protein sequence ID" value="CAK91453.1"/>
    <property type="molecule type" value="Genomic_DNA"/>
</dbReference>
<proteinExistence type="inferred from homology"/>
<keyword evidence="6 8" id="KW-0067">ATP-binding</keyword>
<gene>
    <name evidence="12" type="ORF">GSPATT00024181001</name>
</gene>
<dbReference type="InterPro" id="IPR008350">
    <property type="entry name" value="MAPK_ERK3/4"/>
</dbReference>
<dbReference type="InterPro" id="IPR008271">
    <property type="entry name" value="Ser/Thr_kinase_AS"/>
</dbReference>
<dbReference type="SUPFAM" id="SSF56112">
    <property type="entry name" value="Protein kinase-like (PK-like)"/>
    <property type="match status" value="1"/>
</dbReference>
<evidence type="ECO:0000256" key="4">
    <source>
        <dbReference type="ARBA" id="ARBA00022741"/>
    </source>
</evidence>
<keyword evidence="4 8" id="KW-0547">Nucleotide-binding</keyword>
<dbReference type="InterPro" id="IPR011009">
    <property type="entry name" value="Kinase-like_dom_sf"/>
</dbReference>
<dbReference type="PROSITE" id="PS00108">
    <property type="entry name" value="PROTEIN_KINASE_ST"/>
    <property type="match status" value="1"/>
</dbReference>
<dbReference type="AlphaFoldDB" id="A0E836"/>
<dbReference type="InterPro" id="IPR000719">
    <property type="entry name" value="Prot_kinase_dom"/>
</dbReference>
<dbReference type="GO" id="GO:0005737">
    <property type="term" value="C:cytoplasm"/>
    <property type="evidence" value="ECO:0000318"/>
    <property type="project" value="GO_Central"/>
</dbReference>
<dbReference type="InParanoid" id="A0E836"/>
<dbReference type="FunFam" id="3.30.200.20:FF:000046">
    <property type="entry name" value="Mitogen-activated protein kinase"/>
    <property type="match status" value="1"/>
</dbReference>
<dbReference type="PROSITE" id="PS50011">
    <property type="entry name" value="PROTEIN_KINASE_DOM"/>
    <property type="match status" value="1"/>
</dbReference>
<dbReference type="STRING" id="5888.A0E836"/>
<accession>A0E836</accession>
<dbReference type="GO" id="GO:0035556">
    <property type="term" value="P:intracellular signal transduction"/>
    <property type="evidence" value="ECO:0000318"/>
    <property type="project" value="GO_Central"/>
</dbReference>
<dbReference type="InterPro" id="IPR003527">
    <property type="entry name" value="MAP_kinase_CS"/>
</dbReference>
<dbReference type="OrthoDB" id="192887at2759"/>
<evidence type="ECO:0000256" key="1">
    <source>
        <dbReference type="ARBA" id="ARBA00022527"/>
    </source>
</evidence>
<evidence type="ECO:0000259" key="11">
    <source>
        <dbReference type="PROSITE" id="PS50011"/>
    </source>
</evidence>
<dbReference type="GO" id="GO:0005634">
    <property type="term" value="C:nucleus"/>
    <property type="evidence" value="ECO:0000318"/>
    <property type="project" value="GO_Central"/>
</dbReference>
<evidence type="ECO:0000256" key="2">
    <source>
        <dbReference type="ARBA" id="ARBA00022553"/>
    </source>
</evidence>
<keyword evidence="5 10" id="KW-0418">Kinase</keyword>
<reference evidence="12 13" key="1">
    <citation type="journal article" date="2006" name="Nature">
        <title>Global trends of whole-genome duplications revealed by the ciliate Paramecium tetraurelia.</title>
        <authorList>
            <consortium name="Genoscope"/>
            <person name="Aury J.-M."/>
            <person name="Jaillon O."/>
            <person name="Duret L."/>
            <person name="Noel B."/>
            <person name="Jubin C."/>
            <person name="Porcel B.M."/>
            <person name="Segurens B."/>
            <person name="Daubin V."/>
            <person name="Anthouard V."/>
            <person name="Aiach N."/>
            <person name="Arnaiz O."/>
            <person name="Billaut A."/>
            <person name="Beisson J."/>
            <person name="Blanc I."/>
            <person name="Bouhouche K."/>
            <person name="Camara F."/>
            <person name="Duharcourt S."/>
            <person name="Guigo R."/>
            <person name="Gogendeau D."/>
            <person name="Katinka M."/>
            <person name="Keller A.-M."/>
            <person name="Kissmehl R."/>
            <person name="Klotz C."/>
            <person name="Koll F."/>
            <person name="Le Moue A."/>
            <person name="Lepere C."/>
            <person name="Malinsky S."/>
            <person name="Nowacki M."/>
            <person name="Nowak J.K."/>
            <person name="Plattner H."/>
            <person name="Poulain J."/>
            <person name="Ruiz F."/>
            <person name="Serrano V."/>
            <person name="Zagulski M."/>
            <person name="Dessen P."/>
            <person name="Betermier M."/>
            <person name="Weissenbach J."/>
            <person name="Scarpelli C."/>
            <person name="Schachter V."/>
            <person name="Sperling L."/>
            <person name="Meyer E."/>
            <person name="Cohen J."/>
            <person name="Wincker P."/>
        </authorList>
    </citation>
    <scope>NUCLEOTIDE SEQUENCE [LARGE SCALE GENOMIC DNA]</scope>
    <source>
        <strain evidence="12 13">Stock d4-2</strain>
    </source>
</reference>
<dbReference type="GO" id="GO:0004674">
    <property type="term" value="F:protein serine/threonine kinase activity"/>
    <property type="evidence" value="ECO:0000318"/>
    <property type="project" value="GO_Central"/>
</dbReference>
<feature type="binding site" evidence="8">
    <location>
        <position position="92"/>
    </location>
    <ligand>
        <name>ATP</name>
        <dbReference type="ChEBI" id="CHEBI:30616"/>
    </ligand>
</feature>
<keyword evidence="7" id="KW-0131">Cell cycle</keyword>
<dbReference type="Gene3D" id="3.30.200.20">
    <property type="entry name" value="Phosphorylase Kinase, domain 1"/>
    <property type="match status" value="1"/>
</dbReference>
<dbReference type="InterPro" id="IPR017441">
    <property type="entry name" value="Protein_kinase_ATP_BS"/>
</dbReference>
<organism evidence="12 13">
    <name type="scientific">Paramecium tetraurelia</name>
    <dbReference type="NCBI Taxonomy" id="5888"/>
    <lineage>
        <taxon>Eukaryota</taxon>
        <taxon>Sar</taxon>
        <taxon>Alveolata</taxon>
        <taxon>Ciliophora</taxon>
        <taxon>Intramacronucleata</taxon>
        <taxon>Oligohymenophorea</taxon>
        <taxon>Peniculida</taxon>
        <taxon>Parameciidae</taxon>
        <taxon>Paramecium</taxon>
    </lineage>
</organism>
<dbReference type="eggNOG" id="KOG0660">
    <property type="taxonomic scope" value="Eukaryota"/>
</dbReference>
<evidence type="ECO:0000256" key="9">
    <source>
        <dbReference type="RuleBase" id="RU000304"/>
    </source>
</evidence>
<dbReference type="CDD" id="cd07834">
    <property type="entry name" value="STKc_MAPK"/>
    <property type="match status" value="1"/>
</dbReference>
<evidence type="ECO:0000313" key="12">
    <source>
        <dbReference type="EMBL" id="CAK91453.1"/>
    </source>
</evidence>
<comment type="activity regulation">
    <text evidence="10">Activated by threonine and tyrosine phosphorylation.</text>
</comment>
<evidence type="ECO:0000256" key="6">
    <source>
        <dbReference type="ARBA" id="ARBA00022840"/>
    </source>
</evidence>
<name>A0E836_PARTE</name>
<dbReference type="GO" id="GO:0004707">
    <property type="term" value="F:MAP kinase activity"/>
    <property type="evidence" value="ECO:0007669"/>
    <property type="project" value="UniProtKB-EC"/>
</dbReference>
<feature type="domain" description="Protein kinase" evidence="11">
    <location>
        <begin position="59"/>
        <end position="353"/>
    </location>
</feature>
<dbReference type="SMART" id="SM00220">
    <property type="entry name" value="S_TKc"/>
    <property type="match status" value="1"/>
</dbReference>
<dbReference type="HOGENOM" id="CLU_000288_181_1_1"/>
<evidence type="ECO:0000313" key="13">
    <source>
        <dbReference type="Proteomes" id="UP000000600"/>
    </source>
</evidence>
<comment type="cofactor">
    <cofactor evidence="10">
        <name>Mg(2+)</name>
        <dbReference type="ChEBI" id="CHEBI:18420"/>
    </cofactor>
</comment>
<dbReference type="GeneID" id="5044635"/>
<dbReference type="Pfam" id="PF00069">
    <property type="entry name" value="Pkinase"/>
    <property type="match status" value="1"/>
</dbReference>
<evidence type="ECO:0000256" key="10">
    <source>
        <dbReference type="RuleBase" id="RU361165"/>
    </source>
</evidence>
<dbReference type="Gene3D" id="1.10.510.10">
    <property type="entry name" value="Transferase(Phosphotransferase) domain 1"/>
    <property type="match status" value="1"/>
</dbReference>
<dbReference type="RefSeq" id="XP_001458850.1">
    <property type="nucleotide sequence ID" value="XM_001458813.2"/>
</dbReference>
<protein>
    <recommendedName>
        <fullName evidence="10">Mitogen-activated protein kinase</fullName>
        <ecNumber evidence="10">2.7.11.24</ecNumber>
    </recommendedName>
</protein>
<dbReference type="KEGG" id="ptm:GSPATT00024181001"/>
<dbReference type="PANTHER" id="PTHR24055">
    <property type="entry name" value="MITOGEN-ACTIVATED PROTEIN KINASE"/>
    <property type="match status" value="1"/>
</dbReference>
<dbReference type="OMA" id="CYFLYQM"/>
<dbReference type="GO" id="GO:0005524">
    <property type="term" value="F:ATP binding"/>
    <property type="evidence" value="ECO:0007669"/>
    <property type="project" value="UniProtKB-UniRule"/>
</dbReference>
<evidence type="ECO:0000256" key="3">
    <source>
        <dbReference type="ARBA" id="ARBA00022679"/>
    </source>
</evidence>
<keyword evidence="3 10" id="KW-0808">Transferase</keyword>
<keyword evidence="1 9" id="KW-0723">Serine/threonine-protein kinase</keyword>
<dbReference type="FunFam" id="1.10.510.10:FF:000098">
    <property type="entry name" value="Mitogen-activated protein kinase 1"/>
    <property type="match status" value="1"/>
</dbReference>
<dbReference type="PROSITE" id="PS00107">
    <property type="entry name" value="PROTEIN_KINASE_ATP"/>
    <property type="match status" value="1"/>
</dbReference>
<dbReference type="Proteomes" id="UP000000600">
    <property type="component" value="Unassembled WGS sequence"/>
</dbReference>
<comment type="catalytic activity">
    <reaction evidence="10">
        <text>L-threonyl-[protein] + ATP = O-phospho-L-threonyl-[protein] + ADP + H(+)</text>
        <dbReference type="Rhea" id="RHEA:46608"/>
        <dbReference type="Rhea" id="RHEA-COMP:11060"/>
        <dbReference type="Rhea" id="RHEA-COMP:11605"/>
        <dbReference type="ChEBI" id="CHEBI:15378"/>
        <dbReference type="ChEBI" id="CHEBI:30013"/>
        <dbReference type="ChEBI" id="CHEBI:30616"/>
        <dbReference type="ChEBI" id="CHEBI:61977"/>
        <dbReference type="ChEBI" id="CHEBI:456216"/>
        <dbReference type="EC" id="2.7.11.24"/>
    </reaction>
</comment>
<evidence type="ECO:0000256" key="5">
    <source>
        <dbReference type="ARBA" id="ARBA00022777"/>
    </source>
</evidence>
<dbReference type="InterPro" id="IPR050117">
    <property type="entry name" value="MAPK"/>
</dbReference>
<sequence>MHGLNKYCIKKQKINIIKRMKTCQLPDDIIQHYSNFRNKKSKLKVSTILGSRFEIDDKYEILDNIGQGAYGIVVAARDNTLDPEDNLVAIKKIEKAFEHKIFTKRTLRELRLLRLLQHENIIGINTILLPKSREEFEDIYVVQELMETDLAQIIKSDQNLADEHCQFFLYQLLRGLKYVHSANVVHRDLKPRNLLVNSNCDLKICDFGLARALIPDLKAKAGVLTDYVATRWYRAPELLLSWRNYTQSVDVWSVGCIFAELLRRKPFLPGMDTKNQIELTFEVIGTPSEQELNMIPKEKYRTIAKGLPKRPGKDFNKLFPNASNLAIDLLKSLLTFDAKKRITVEDALRHPYLSALHCPDDEPIAVPVQRIDFEFEEYNMTLQQLKDCIYEEILIYHYKDFKDEYETKKRNSSSIINHIIKNENSKIIDPDADDDDNDSDEEPI</sequence>
<keyword evidence="2" id="KW-0597">Phosphoprotein</keyword>
<dbReference type="PROSITE" id="PS01351">
    <property type="entry name" value="MAPK"/>
    <property type="match status" value="1"/>
</dbReference>
<keyword evidence="13" id="KW-1185">Reference proteome</keyword>
<dbReference type="EC" id="2.7.11.24" evidence="10"/>